<dbReference type="GO" id="GO:0016787">
    <property type="term" value="F:hydrolase activity"/>
    <property type="evidence" value="ECO:0007669"/>
    <property type="project" value="UniProtKB-KW"/>
</dbReference>
<dbReference type="AlphaFoldDB" id="A0A3E3IDV9"/>
<keyword evidence="3" id="KW-1185">Reference proteome</keyword>
<evidence type="ECO:0000313" key="3">
    <source>
        <dbReference type="Proteomes" id="UP000260812"/>
    </source>
</evidence>
<keyword evidence="2" id="KW-0378">Hydrolase</keyword>
<organism evidence="2 3">
    <name type="scientific">Eisenbergiella massiliensis</name>
    <dbReference type="NCBI Taxonomy" id="1720294"/>
    <lineage>
        <taxon>Bacteria</taxon>
        <taxon>Bacillati</taxon>
        <taxon>Bacillota</taxon>
        <taxon>Clostridia</taxon>
        <taxon>Lachnospirales</taxon>
        <taxon>Lachnospiraceae</taxon>
        <taxon>Eisenbergiella</taxon>
    </lineage>
</organism>
<dbReference type="SUPFAM" id="SSF56601">
    <property type="entry name" value="beta-lactamase/transpeptidase-like"/>
    <property type="match status" value="1"/>
</dbReference>
<dbReference type="PANTHER" id="PTHR43283:SF7">
    <property type="entry name" value="BETA-LACTAMASE-RELATED DOMAIN-CONTAINING PROTEIN"/>
    <property type="match status" value="1"/>
</dbReference>
<evidence type="ECO:0000313" key="2">
    <source>
        <dbReference type="EMBL" id="RGE65226.1"/>
    </source>
</evidence>
<dbReference type="Pfam" id="PF00144">
    <property type="entry name" value="Beta-lactamase"/>
    <property type="match status" value="1"/>
</dbReference>
<proteinExistence type="predicted"/>
<dbReference type="Proteomes" id="UP000260812">
    <property type="component" value="Unassembled WGS sequence"/>
</dbReference>
<dbReference type="EMBL" id="QVLV01000001">
    <property type="protein sequence ID" value="RGE65226.1"/>
    <property type="molecule type" value="Genomic_DNA"/>
</dbReference>
<feature type="domain" description="Beta-lactamase-related" evidence="1">
    <location>
        <begin position="16"/>
        <end position="270"/>
    </location>
</feature>
<reference evidence="2" key="1">
    <citation type="submission" date="2018-08" db="EMBL/GenBank/DDBJ databases">
        <title>A genome reference for cultivated species of the human gut microbiota.</title>
        <authorList>
            <person name="Zou Y."/>
            <person name="Xue W."/>
            <person name="Luo G."/>
        </authorList>
    </citation>
    <scope>NUCLEOTIDE SEQUENCE [LARGE SCALE GENOMIC DNA]</scope>
    <source>
        <strain evidence="2">TF05-5AC</strain>
    </source>
</reference>
<comment type="caution">
    <text evidence="2">The sequence shown here is derived from an EMBL/GenBank/DDBJ whole genome shotgun (WGS) entry which is preliminary data.</text>
</comment>
<dbReference type="RefSeq" id="WP_117543584.1">
    <property type="nucleotide sequence ID" value="NZ_QVLV01000001.1"/>
</dbReference>
<dbReference type="Gene3D" id="3.40.710.10">
    <property type="entry name" value="DD-peptidase/beta-lactamase superfamily"/>
    <property type="match status" value="1"/>
</dbReference>
<dbReference type="PANTHER" id="PTHR43283">
    <property type="entry name" value="BETA-LACTAMASE-RELATED"/>
    <property type="match status" value="1"/>
</dbReference>
<dbReference type="InterPro" id="IPR050789">
    <property type="entry name" value="Diverse_Enzym_Activities"/>
</dbReference>
<dbReference type="InterPro" id="IPR001466">
    <property type="entry name" value="Beta-lactam-related"/>
</dbReference>
<accession>A0A3E3IDV9</accession>
<protein>
    <submittedName>
        <fullName evidence="2">Class C beta-lactamase-related serine hydrolase</fullName>
    </submittedName>
</protein>
<gene>
    <name evidence="2" type="ORF">DXC51_00450</name>
</gene>
<name>A0A3E3IDV9_9FIRM</name>
<sequence length="290" mass="33160">MDIREIEYKAEEMRIVNLAVMKDGQVILKRDWDVEMRRNQYSASKSFTSAAVGIAEREGLLGLEEKLCDVFREEVPENPSENLQKATVRDLLTMCLGQDGAYLMGEQRPFMEEKDWVCYSLSRPFTQEPGTCFLYNNVGPYLAGILVQRRAGCDLINYLMPRLFEPMGIRRPTWETDPFGYSFGAGGLFLCVTELMKFGQLCLQEGEWDGKQLIPRAYMKEAVRKQVENGEDGYGYLFWRGPYDSYRADGKYGQFAIELPEKNAVIAINAESRDAISMMNCCMDVIVPQL</sequence>
<dbReference type="GeneID" id="97985392"/>
<evidence type="ECO:0000259" key="1">
    <source>
        <dbReference type="Pfam" id="PF00144"/>
    </source>
</evidence>
<dbReference type="InterPro" id="IPR012338">
    <property type="entry name" value="Beta-lactam/transpept-like"/>
</dbReference>